<proteinExistence type="predicted"/>
<dbReference type="EMBL" id="GL883105">
    <property type="protein sequence ID" value="EGG07203.1"/>
    <property type="molecule type" value="Genomic_DNA"/>
</dbReference>
<dbReference type="Proteomes" id="UP000001072">
    <property type="component" value="Unassembled WGS sequence"/>
</dbReference>
<reference evidence="3" key="1">
    <citation type="journal article" date="2011" name="Proc. Natl. Acad. Sci. U.S.A.">
        <title>Obligate biotrophy features unraveled by the genomic analysis of rust fungi.</title>
        <authorList>
            <person name="Duplessis S."/>
            <person name="Cuomo C.A."/>
            <person name="Lin Y.-C."/>
            <person name="Aerts A."/>
            <person name="Tisserant E."/>
            <person name="Veneault-Fourrey C."/>
            <person name="Joly D.L."/>
            <person name="Hacquard S."/>
            <person name="Amselem J."/>
            <person name="Cantarel B.L."/>
            <person name="Chiu R."/>
            <person name="Coutinho P.M."/>
            <person name="Feau N."/>
            <person name="Field M."/>
            <person name="Frey P."/>
            <person name="Gelhaye E."/>
            <person name="Goldberg J."/>
            <person name="Grabherr M.G."/>
            <person name="Kodira C.D."/>
            <person name="Kohler A."/>
            <person name="Kuees U."/>
            <person name="Lindquist E.A."/>
            <person name="Lucas S.M."/>
            <person name="Mago R."/>
            <person name="Mauceli E."/>
            <person name="Morin E."/>
            <person name="Murat C."/>
            <person name="Pangilinan J.L."/>
            <person name="Park R."/>
            <person name="Pearson M."/>
            <person name="Quesneville H."/>
            <person name="Rouhier N."/>
            <person name="Sakthikumar S."/>
            <person name="Salamov A.A."/>
            <person name="Schmutz J."/>
            <person name="Selles B."/>
            <person name="Shapiro H."/>
            <person name="Tanguay P."/>
            <person name="Tuskan G.A."/>
            <person name="Henrissat B."/>
            <person name="Van de Peer Y."/>
            <person name="Rouze P."/>
            <person name="Ellis J.G."/>
            <person name="Dodds P.N."/>
            <person name="Schein J.E."/>
            <person name="Zhong S."/>
            <person name="Hamelin R.C."/>
            <person name="Grigoriev I.V."/>
            <person name="Szabo L.J."/>
            <person name="Martin F."/>
        </authorList>
    </citation>
    <scope>NUCLEOTIDE SEQUENCE [LARGE SCALE GENOMIC DNA]</scope>
    <source>
        <strain evidence="3">98AG31 / pathotype 3-4-7</strain>
    </source>
</reference>
<evidence type="ECO:0000313" key="3">
    <source>
        <dbReference type="Proteomes" id="UP000001072"/>
    </source>
</evidence>
<dbReference type="GeneID" id="18931925"/>
<gene>
    <name evidence="2" type="ORF">MELLADRAFT_71776</name>
</gene>
<sequence length="123" mass="14114">MQESVRKDVERAFGVLQARFAIIKGPARMWQPSTMSLIMNCCIILHNMIVEDQSQEPRGANDVDIFDPPVPPPEHLPRPPATFARFMEGRAFRSQANHVSLRNNLVQHIWRTFGKDNINDHIV</sequence>
<organism evidence="3">
    <name type="scientific">Melampsora larici-populina (strain 98AG31 / pathotype 3-4-7)</name>
    <name type="common">Poplar leaf rust fungus</name>
    <dbReference type="NCBI Taxonomy" id="747676"/>
    <lineage>
        <taxon>Eukaryota</taxon>
        <taxon>Fungi</taxon>
        <taxon>Dikarya</taxon>
        <taxon>Basidiomycota</taxon>
        <taxon>Pucciniomycotina</taxon>
        <taxon>Pucciniomycetes</taxon>
        <taxon>Pucciniales</taxon>
        <taxon>Melampsoraceae</taxon>
        <taxon>Melampsora</taxon>
    </lineage>
</organism>
<dbReference type="PANTHER" id="PTHR47150:SF7">
    <property type="entry name" value="NUCLEASE"/>
    <property type="match status" value="1"/>
</dbReference>
<dbReference type="InterPro" id="IPR006912">
    <property type="entry name" value="Harbinger_derived_prot"/>
</dbReference>
<feature type="compositionally biased region" description="Pro residues" evidence="1">
    <location>
        <begin position="68"/>
        <end position="79"/>
    </location>
</feature>
<evidence type="ECO:0000313" key="2">
    <source>
        <dbReference type="EMBL" id="EGG07203.1"/>
    </source>
</evidence>
<accession>F4RKD1</accession>
<dbReference type="KEGG" id="mlr:MELLADRAFT_71776"/>
<evidence type="ECO:0000256" key="1">
    <source>
        <dbReference type="SAM" id="MobiDB-lite"/>
    </source>
</evidence>
<dbReference type="RefSeq" id="XP_007409645.1">
    <property type="nucleotide sequence ID" value="XM_007409583.1"/>
</dbReference>
<name>F4RKD1_MELLP</name>
<dbReference type="AlphaFoldDB" id="F4RKD1"/>
<keyword evidence="3" id="KW-1185">Reference proteome</keyword>
<protein>
    <recommendedName>
        <fullName evidence="4">DDE Tnp4 domain-containing protein</fullName>
    </recommendedName>
</protein>
<dbReference type="PANTHER" id="PTHR47150">
    <property type="entry name" value="OS12G0169200 PROTEIN"/>
    <property type="match status" value="1"/>
</dbReference>
<evidence type="ECO:0008006" key="4">
    <source>
        <dbReference type="Google" id="ProtNLM"/>
    </source>
</evidence>
<feature type="region of interest" description="Disordered" evidence="1">
    <location>
        <begin position="58"/>
        <end position="79"/>
    </location>
</feature>
<dbReference type="OrthoDB" id="2290122at2759"/>
<dbReference type="Pfam" id="PF04827">
    <property type="entry name" value="Plant_tran"/>
    <property type="match status" value="1"/>
</dbReference>
<dbReference type="HOGENOM" id="CLU_012390_2_4_1"/>
<dbReference type="InParanoid" id="F4RKD1"/>
<dbReference type="VEuPathDB" id="FungiDB:MELLADRAFT_71776"/>
<dbReference type="STRING" id="747676.F4RKD1"/>